<evidence type="ECO:0000313" key="3">
    <source>
        <dbReference type="EMBL" id="RHW51387.1"/>
    </source>
</evidence>
<dbReference type="Pfam" id="PF13731">
    <property type="entry name" value="WxL"/>
    <property type="match status" value="1"/>
</dbReference>
<dbReference type="AlphaFoldDB" id="A0A3R6WAV8"/>
<feature type="chain" id="PRO_5018664241" description="WxL domain-containing protein" evidence="1">
    <location>
        <begin position="30"/>
        <end position="291"/>
    </location>
</feature>
<dbReference type="OrthoDB" id="2282798at2"/>
<comment type="caution">
    <text evidence="3">The sequence shown here is derived from an EMBL/GenBank/DDBJ whole genome shotgun (WGS) entry which is preliminary data.</text>
</comment>
<keyword evidence="1" id="KW-0732">Signal</keyword>
<gene>
    <name evidence="3" type="ORF">DS831_05020</name>
</gene>
<proteinExistence type="predicted"/>
<feature type="signal peptide" evidence="1">
    <location>
        <begin position="1"/>
        <end position="29"/>
    </location>
</feature>
<name>A0A3R6WAV8_9LACO</name>
<evidence type="ECO:0000259" key="2">
    <source>
        <dbReference type="Pfam" id="PF13731"/>
    </source>
</evidence>
<evidence type="ECO:0000313" key="4">
    <source>
        <dbReference type="Proteomes" id="UP000284109"/>
    </source>
</evidence>
<feature type="domain" description="WxL" evidence="2">
    <location>
        <begin position="70"/>
        <end position="147"/>
    </location>
</feature>
<dbReference type="EMBL" id="QOCR01000002">
    <property type="protein sequence ID" value="RHW51387.1"/>
    <property type="molecule type" value="Genomic_DNA"/>
</dbReference>
<protein>
    <recommendedName>
        <fullName evidence="2">WxL domain-containing protein</fullName>
    </recommendedName>
</protein>
<dbReference type="InterPro" id="IPR027994">
    <property type="entry name" value="WxL_dom"/>
</dbReference>
<dbReference type="Proteomes" id="UP000284109">
    <property type="component" value="Unassembled WGS sequence"/>
</dbReference>
<dbReference type="PROSITE" id="PS51257">
    <property type="entry name" value="PROKAR_LIPOPROTEIN"/>
    <property type="match status" value="1"/>
</dbReference>
<organism evidence="3 4">
    <name type="scientific">Bombilactobacillus bombi</name>
    <dbReference type="NCBI Taxonomy" id="1303590"/>
    <lineage>
        <taxon>Bacteria</taxon>
        <taxon>Bacillati</taxon>
        <taxon>Bacillota</taxon>
        <taxon>Bacilli</taxon>
        <taxon>Lactobacillales</taxon>
        <taxon>Lactobacillaceae</taxon>
        <taxon>Bombilactobacillus</taxon>
    </lineage>
</organism>
<sequence>MSLMRKLTQALALSAVACSTFASTTPAFAARSAALDGVGSSAILNSSAAANGNSTDGYASGQSQAGVAFEEGSLYLYGNPSFNFGTHLWSADKTWDLLPSGAANSSGTVTKQNDIKANSIAVGDFRSYNKRGWSLNVNVTKFVNVKNSKEVQPIRAMIFHHASLMNGKFNVPVSDEAIQKSMFDFHDAHDSQGNLPSDAPANILGSDSHPDISVVPKGDYGSPVKGNEAVIWNANPGDVNDPSNPVQGKSVWGLSFVDKGDVQLIPVNQIDQLPGDYRAQLTWTLSTTPLP</sequence>
<evidence type="ECO:0000256" key="1">
    <source>
        <dbReference type="SAM" id="SignalP"/>
    </source>
</evidence>
<accession>A0A3R6WAV8</accession>
<reference evidence="3 4" key="1">
    <citation type="submission" date="2018-07" db="EMBL/GenBank/DDBJ databases">
        <title>Genome sequences of six Lactobacillus spp. isolated from bumble bee guts.</title>
        <authorList>
            <person name="Motta E.V.S."/>
            <person name="Moran N.A."/>
        </authorList>
    </citation>
    <scope>NUCLEOTIDE SEQUENCE [LARGE SCALE GENOMIC DNA]</scope>
    <source>
        <strain evidence="3 4">BI-1.1</strain>
    </source>
</reference>
<keyword evidence="4" id="KW-1185">Reference proteome</keyword>